<evidence type="ECO:0000313" key="3">
    <source>
        <dbReference type="Proteomes" id="UP000576480"/>
    </source>
</evidence>
<evidence type="ECO:0000313" key="2">
    <source>
        <dbReference type="EMBL" id="GFP36170.1"/>
    </source>
</evidence>
<name>A0A6V8PVL2_9ACTN</name>
<dbReference type="EMBL" id="BLSB01000456">
    <property type="protein sequence ID" value="GFP36170.1"/>
    <property type="molecule type" value="Genomic_DNA"/>
</dbReference>
<evidence type="ECO:0000259" key="1">
    <source>
        <dbReference type="PROSITE" id="PS50042"/>
    </source>
</evidence>
<reference evidence="2 3" key="1">
    <citation type="journal article" date="2020" name="Front. Microbiol.">
        <title>Single-cell genomics of novel Actinobacteria with the Wood-Ljungdahl pathway discovered in a serpentinizing system.</title>
        <authorList>
            <person name="Merino N."/>
            <person name="Kawai M."/>
            <person name="Boyd E.S."/>
            <person name="Colman D.R."/>
            <person name="McGlynn S.E."/>
            <person name="Nealson K.H."/>
            <person name="Kurokawa K."/>
            <person name="Hongoh Y."/>
        </authorList>
    </citation>
    <scope>NUCLEOTIDE SEQUENCE [LARGE SCALE GENOMIC DNA]</scope>
    <source>
        <strain evidence="2 3">S43</strain>
    </source>
</reference>
<dbReference type="SUPFAM" id="SSF51206">
    <property type="entry name" value="cAMP-binding domain-like"/>
    <property type="match status" value="1"/>
</dbReference>
<dbReference type="AlphaFoldDB" id="A0A6V8PVL2"/>
<sequence>VVIEGFYSKGREQNLEADKGEDFCNSRPGRVKISKASADGRQQILQILKDGDIFAEVILFDQGLYPATAEAAEDSTCWLLRSTDMGGLLQSQPLLAVTLLKIMSSHFLNY</sequence>
<dbReference type="Pfam" id="PF00027">
    <property type="entry name" value="cNMP_binding"/>
    <property type="match status" value="1"/>
</dbReference>
<accession>A0A6V8PVL2</accession>
<dbReference type="Proteomes" id="UP000576480">
    <property type="component" value="Unassembled WGS sequence"/>
</dbReference>
<dbReference type="CDD" id="cd00038">
    <property type="entry name" value="CAP_ED"/>
    <property type="match status" value="1"/>
</dbReference>
<dbReference type="Gene3D" id="2.60.120.10">
    <property type="entry name" value="Jelly Rolls"/>
    <property type="match status" value="1"/>
</dbReference>
<gene>
    <name evidence="2" type="ORF">HKBW3S43_01957</name>
</gene>
<dbReference type="InterPro" id="IPR018490">
    <property type="entry name" value="cNMP-bd_dom_sf"/>
</dbReference>
<proteinExistence type="predicted"/>
<keyword evidence="2" id="KW-0675">Receptor</keyword>
<feature type="domain" description="Cyclic nucleotide-binding" evidence="1">
    <location>
        <begin position="1"/>
        <end position="80"/>
    </location>
</feature>
<protein>
    <submittedName>
        <fullName evidence="2">CRP/FNR family transcriptional regulator, cyclic AMP receptor protein</fullName>
    </submittedName>
</protein>
<feature type="non-terminal residue" evidence="2">
    <location>
        <position position="1"/>
    </location>
</feature>
<dbReference type="PROSITE" id="PS50042">
    <property type="entry name" value="CNMP_BINDING_3"/>
    <property type="match status" value="1"/>
</dbReference>
<dbReference type="InterPro" id="IPR014710">
    <property type="entry name" value="RmlC-like_jellyroll"/>
</dbReference>
<comment type="caution">
    <text evidence="2">The sequence shown here is derived from an EMBL/GenBank/DDBJ whole genome shotgun (WGS) entry which is preliminary data.</text>
</comment>
<organism evidence="2 3">
    <name type="scientific">Candidatus Hakubella thermalkaliphila</name>
    <dbReference type="NCBI Taxonomy" id="2754717"/>
    <lineage>
        <taxon>Bacteria</taxon>
        <taxon>Bacillati</taxon>
        <taxon>Actinomycetota</taxon>
        <taxon>Actinomycetota incertae sedis</taxon>
        <taxon>Candidatus Hakubellales</taxon>
        <taxon>Candidatus Hakubellaceae</taxon>
        <taxon>Candidatus Hakubella</taxon>
    </lineage>
</organism>
<dbReference type="InterPro" id="IPR000595">
    <property type="entry name" value="cNMP-bd_dom"/>
</dbReference>